<accession>A0A2T1EI42</accession>
<dbReference type="Proteomes" id="UP000239576">
    <property type="component" value="Unassembled WGS sequence"/>
</dbReference>
<feature type="region of interest" description="Disordered" evidence="10">
    <location>
        <begin position="46"/>
        <end position="79"/>
    </location>
</feature>
<dbReference type="UniPathway" id="UPA00219"/>
<feature type="compositionally biased region" description="Low complexity" evidence="10">
    <location>
        <begin position="46"/>
        <end position="55"/>
    </location>
</feature>
<evidence type="ECO:0000256" key="3">
    <source>
        <dbReference type="ARBA" id="ARBA00022676"/>
    </source>
</evidence>
<keyword evidence="3" id="KW-0328">Glycosyltransferase</keyword>
<evidence type="ECO:0000256" key="6">
    <source>
        <dbReference type="ARBA" id="ARBA00022960"/>
    </source>
</evidence>
<comment type="pathway">
    <text evidence="1 9">Cell wall biogenesis; peptidoglycan biosynthesis.</text>
</comment>
<dbReference type="InterPro" id="IPR050979">
    <property type="entry name" value="LD-transpeptidase"/>
</dbReference>
<dbReference type="AlphaFoldDB" id="A0A2T1EI42"/>
<dbReference type="GO" id="GO:0018104">
    <property type="term" value="P:peptidoglycan-protein cross-linking"/>
    <property type="evidence" value="ECO:0007669"/>
    <property type="project" value="TreeGrafter"/>
</dbReference>
<reference evidence="13" key="1">
    <citation type="submission" date="2018-02" db="EMBL/GenBank/DDBJ databases">
        <authorList>
            <person name="Moore K."/>
            <person name="Momper L."/>
        </authorList>
    </citation>
    <scope>NUCLEOTIDE SEQUENCE [LARGE SCALE GENOMIC DNA]</scope>
    <source>
        <strain evidence="13">ULC18</strain>
    </source>
</reference>
<evidence type="ECO:0000256" key="1">
    <source>
        <dbReference type="ARBA" id="ARBA00004752"/>
    </source>
</evidence>
<dbReference type="RefSeq" id="WP_106255293.1">
    <property type="nucleotide sequence ID" value="NZ_CAWNSW010000015.1"/>
</dbReference>
<dbReference type="InterPro" id="IPR005490">
    <property type="entry name" value="LD_TPept_cat_dom"/>
</dbReference>
<dbReference type="PROSITE" id="PS52029">
    <property type="entry name" value="LD_TPASE"/>
    <property type="match status" value="1"/>
</dbReference>
<protein>
    <submittedName>
        <fullName evidence="12">L,D-transpeptidase</fullName>
    </submittedName>
</protein>
<feature type="compositionally biased region" description="Pro residues" evidence="10">
    <location>
        <begin position="61"/>
        <end position="70"/>
    </location>
</feature>
<keyword evidence="8 9" id="KW-0961">Cell wall biogenesis/degradation</keyword>
<dbReference type="GO" id="GO:0008360">
    <property type="term" value="P:regulation of cell shape"/>
    <property type="evidence" value="ECO:0007669"/>
    <property type="project" value="UniProtKB-UniRule"/>
</dbReference>
<feature type="domain" description="L,D-TPase catalytic" evidence="11">
    <location>
        <begin position="116"/>
        <end position="243"/>
    </location>
</feature>
<evidence type="ECO:0000256" key="8">
    <source>
        <dbReference type="ARBA" id="ARBA00023316"/>
    </source>
</evidence>
<dbReference type="InterPro" id="IPR038063">
    <property type="entry name" value="Transpep_catalytic_dom"/>
</dbReference>
<keyword evidence="4" id="KW-0808">Transferase</keyword>
<keyword evidence="5" id="KW-0378">Hydrolase</keyword>
<dbReference type="GO" id="GO:0071972">
    <property type="term" value="F:peptidoglycan L,D-transpeptidase activity"/>
    <property type="evidence" value="ECO:0007669"/>
    <property type="project" value="TreeGrafter"/>
</dbReference>
<proteinExistence type="inferred from homology"/>
<dbReference type="Pfam" id="PF03734">
    <property type="entry name" value="YkuD"/>
    <property type="match status" value="1"/>
</dbReference>
<dbReference type="GO" id="GO:0016757">
    <property type="term" value="F:glycosyltransferase activity"/>
    <property type="evidence" value="ECO:0007669"/>
    <property type="project" value="UniProtKB-KW"/>
</dbReference>
<gene>
    <name evidence="12" type="ORF">C7B82_05385</name>
</gene>
<dbReference type="Gene3D" id="2.40.440.10">
    <property type="entry name" value="L,D-transpeptidase catalytic domain-like"/>
    <property type="match status" value="1"/>
</dbReference>
<evidence type="ECO:0000256" key="2">
    <source>
        <dbReference type="ARBA" id="ARBA00005992"/>
    </source>
</evidence>
<evidence type="ECO:0000256" key="4">
    <source>
        <dbReference type="ARBA" id="ARBA00022679"/>
    </source>
</evidence>
<evidence type="ECO:0000256" key="9">
    <source>
        <dbReference type="PROSITE-ProRule" id="PRU01373"/>
    </source>
</evidence>
<dbReference type="PANTHER" id="PTHR30582:SF24">
    <property type="entry name" value="L,D-TRANSPEPTIDASE ERFK_SRFK-RELATED"/>
    <property type="match status" value="1"/>
</dbReference>
<keyword evidence="6 9" id="KW-0133">Cell shape</keyword>
<organism evidence="12 13">
    <name type="scientific">Stenomitos frigidus ULC18</name>
    <dbReference type="NCBI Taxonomy" id="2107698"/>
    <lineage>
        <taxon>Bacteria</taxon>
        <taxon>Bacillati</taxon>
        <taxon>Cyanobacteriota</taxon>
        <taxon>Cyanophyceae</taxon>
        <taxon>Leptolyngbyales</taxon>
        <taxon>Leptolyngbyaceae</taxon>
        <taxon>Stenomitos</taxon>
    </lineage>
</organism>
<dbReference type="GO" id="GO:0071555">
    <property type="term" value="P:cell wall organization"/>
    <property type="evidence" value="ECO:0007669"/>
    <property type="project" value="UniProtKB-UniRule"/>
</dbReference>
<keyword evidence="13" id="KW-1185">Reference proteome</keyword>
<feature type="active site" description="Proton donor/acceptor" evidence="9">
    <location>
        <position position="203"/>
    </location>
</feature>
<dbReference type="CDD" id="cd16913">
    <property type="entry name" value="YkuD_like"/>
    <property type="match status" value="1"/>
</dbReference>
<sequence length="244" mass="26861">MLQPSVKQAFALSKTRTRALLTFRVRLLLVSFLALSLAILADQPSSASSSAQPAQTTENPAAPPQASPKPPEQENAKPPSHLRIPAALAPYLDPGFHPDLRFEPDLSPTDADTQALRLEIRLSRRQVTLYRGETPLKSYAIAVGRPGWETPVGTYEVKQMIKNPTWVHPLQKGVVIPGGDPENPLGRYWIGFWTDGKNWIGFHGTPTPRSVGRAASHGCVRMYNKDVEELFKQVTLGTVVKVVK</sequence>
<dbReference type="SUPFAM" id="SSF141523">
    <property type="entry name" value="L,D-transpeptidase catalytic domain-like"/>
    <property type="match status" value="1"/>
</dbReference>
<comment type="caution">
    <text evidence="12">The sequence shown here is derived from an EMBL/GenBank/DDBJ whole genome shotgun (WGS) entry which is preliminary data.</text>
</comment>
<name>A0A2T1EI42_9CYAN</name>
<evidence type="ECO:0000256" key="7">
    <source>
        <dbReference type="ARBA" id="ARBA00022984"/>
    </source>
</evidence>
<evidence type="ECO:0000313" key="12">
    <source>
        <dbReference type="EMBL" id="PSB32430.1"/>
    </source>
</evidence>
<dbReference type="EMBL" id="PVWK01000027">
    <property type="protein sequence ID" value="PSB32430.1"/>
    <property type="molecule type" value="Genomic_DNA"/>
</dbReference>
<dbReference type="GO" id="GO:0005576">
    <property type="term" value="C:extracellular region"/>
    <property type="evidence" value="ECO:0007669"/>
    <property type="project" value="TreeGrafter"/>
</dbReference>
<dbReference type="OrthoDB" id="9787225at2"/>
<evidence type="ECO:0000256" key="5">
    <source>
        <dbReference type="ARBA" id="ARBA00022801"/>
    </source>
</evidence>
<evidence type="ECO:0000313" key="13">
    <source>
        <dbReference type="Proteomes" id="UP000239576"/>
    </source>
</evidence>
<evidence type="ECO:0000259" key="11">
    <source>
        <dbReference type="PROSITE" id="PS52029"/>
    </source>
</evidence>
<comment type="similarity">
    <text evidence="2">Belongs to the YkuD family.</text>
</comment>
<keyword evidence="7 9" id="KW-0573">Peptidoglycan synthesis</keyword>
<feature type="active site" description="Nucleophile" evidence="9">
    <location>
        <position position="219"/>
    </location>
</feature>
<dbReference type="PANTHER" id="PTHR30582">
    <property type="entry name" value="L,D-TRANSPEPTIDASE"/>
    <property type="match status" value="1"/>
</dbReference>
<reference evidence="12 13" key="2">
    <citation type="submission" date="2018-03" db="EMBL/GenBank/DDBJ databases">
        <title>The ancient ancestry and fast evolution of plastids.</title>
        <authorList>
            <person name="Moore K.R."/>
            <person name="Magnabosco C."/>
            <person name="Momper L."/>
            <person name="Gold D.A."/>
            <person name="Bosak T."/>
            <person name="Fournier G.P."/>
        </authorList>
    </citation>
    <scope>NUCLEOTIDE SEQUENCE [LARGE SCALE GENOMIC DNA]</scope>
    <source>
        <strain evidence="12 13">ULC18</strain>
    </source>
</reference>
<evidence type="ECO:0000256" key="10">
    <source>
        <dbReference type="SAM" id="MobiDB-lite"/>
    </source>
</evidence>